<comment type="caution">
    <text evidence="2">The sequence shown here is derived from an EMBL/GenBank/DDBJ whole genome shotgun (WGS) entry which is preliminary data.</text>
</comment>
<gene>
    <name evidence="2" type="ORF">HKK74_11230</name>
</gene>
<dbReference type="SUPFAM" id="SSF46785">
    <property type="entry name" value="Winged helix' DNA-binding domain"/>
    <property type="match status" value="1"/>
</dbReference>
<dbReference type="Gene3D" id="1.10.10.10">
    <property type="entry name" value="Winged helix-like DNA-binding domain superfamily/Winged helix DNA-binding domain"/>
    <property type="match status" value="1"/>
</dbReference>
<sequence>MSATRLLVLGGVRSLGRAHGYQIRSELLSWGTDEWANVNPGSIYHALKQLGKEGLLRAHDVEESDAGPPHTDYELTQKGDAEFFRLLTESLTKVDQRQDMFWAGLGFLSELTREKAIGLLRERLAALEEWRASVAPHLGDWDHSLQELLGLWVYSAETGAEWTRGLIARLEGGAYVMAGEGPDAPGRHAAGCVHDLENAENKDGAAVPSTAVTGGAAGA</sequence>
<protein>
    <submittedName>
        <fullName evidence="2">PadR family transcriptional regulator</fullName>
    </submittedName>
</protein>
<evidence type="ECO:0000313" key="3">
    <source>
        <dbReference type="Proteomes" id="UP000805614"/>
    </source>
</evidence>
<dbReference type="InterPro" id="IPR052509">
    <property type="entry name" value="Metal_resp_DNA-bind_regulator"/>
</dbReference>
<dbReference type="Proteomes" id="UP000805614">
    <property type="component" value="Unassembled WGS sequence"/>
</dbReference>
<feature type="domain" description="Transcription regulator PadR N-terminal" evidence="1">
    <location>
        <begin position="16"/>
        <end position="83"/>
    </location>
</feature>
<accession>A0ABR7LN13</accession>
<dbReference type="InterPro" id="IPR036388">
    <property type="entry name" value="WH-like_DNA-bd_sf"/>
</dbReference>
<evidence type="ECO:0000259" key="1">
    <source>
        <dbReference type="Pfam" id="PF03551"/>
    </source>
</evidence>
<evidence type="ECO:0000313" key="2">
    <source>
        <dbReference type="EMBL" id="MBC6466068.1"/>
    </source>
</evidence>
<dbReference type="PANTHER" id="PTHR33169:SF14">
    <property type="entry name" value="TRANSCRIPTIONAL REGULATOR RV3488"/>
    <property type="match status" value="1"/>
</dbReference>
<name>A0ABR7LN13_9ACTN</name>
<proteinExistence type="predicted"/>
<reference evidence="2 3" key="1">
    <citation type="submission" date="2020-06" db="EMBL/GenBank/DDBJ databases">
        <title>Actinomadura xiongansis sp. nov., isolated from soil of Baiyangdian.</title>
        <authorList>
            <person name="Zhang X."/>
        </authorList>
    </citation>
    <scope>NUCLEOTIDE SEQUENCE [LARGE SCALE GENOMIC DNA]</scope>
    <source>
        <strain evidence="2 3">HBUM206468</strain>
    </source>
</reference>
<dbReference type="RefSeq" id="WP_187243070.1">
    <property type="nucleotide sequence ID" value="NZ_BAAAOK010000028.1"/>
</dbReference>
<dbReference type="PANTHER" id="PTHR33169">
    <property type="entry name" value="PADR-FAMILY TRANSCRIPTIONAL REGULATOR"/>
    <property type="match status" value="1"/>
</dbReference>
<dbReference type="EMBL" id="JABVEC010000006">
    <property type="protein sequence ID" value="MBC6466068.1"/>
    <property type="molecule type" value="Genomic_DNA"/>
</dbReference>
<dbReference type="Pfam" id="PF03551">
    <property type="entry name" value="PadR"/>
    <property type="match status" value="1"/>
</dbReference>
<keyword evidence="3" id="KW-1185">Reference proteome</keyword>
<dbReference type="InterPro" id="IPR005149">
    <property type="entry name" value="Tscrpt_reg_PadR_N"/>
</dbReference>
<organism evidence="2 3">
    <name type="scientific">Actinomadura alba</name>
    <dbReference type="NCBI Taxonomy" id="406431"/>
    <lineage>
        <taxon>Bacteria</taxon>
        <taxon>Bacillati</taxon>
        <taxon>Actinomycetota</taxon>
        <taxon>Actinomycetes</taxon>
        <taxon>Streptosporangiales</taxon>
        <taxon>Thermomonosporaceae</taxon>
        <taxon>Actinomadura</taxon>
    </lineage>
</organism>
<dbReference type="InterPro" id="IPR036390">
    <property type="entry name" value="WH_DNA-bd_sf"/>
</dbReference>